<gene>
    <name evidence="1" type="ORF">SAMN05428953_11581</name>
</gene>
<evidence type="ECO:0000313" key="2">
    <source>
        <dbReference type="Proteomes" id="UP000198894"/>
    </source>
</evidence>
<reference evidence="2" key="1">
    <citation type="submission" date="2016-10" db="EMBL/GenBank/DDBJ databases">
        <authorList>
            <person name="Varghese N."/>
            <person name="Submissions S."/>
        </authorList>
    </citation>
    <scope>NUCLEOTIDE SEQUENCE [LARGE SCALE GENOMIC DNA]</scope>
    <source>
        <strain evidence="2">CGMCC 1.11022</strain>
    </source>
</reference>
<keyword evidence="2" id="KW-1185">Reference proteome</keyword>
<dbReference type="AlphaFoldDB" id="A0A1G9BVP2"/>
<dbReference type="RefSeq" id="WP_091597043.1">
    <property type="nucleotide sequence ID" value="NZ_FNEE01000015.1"/>
</dbReference>
<name>A0A1G9BVP2_9HYPH</name>
<accession>A0A1G9BVP2</accession>
<organism evidence="1 2">
    <name type="scientific">Mesorhizobium muleiense</name>
    <dbReference type="NCBI Taxonomy" id="1004279"/>
    <lineage>
        <taxon>Bacteria</taxon>
        <taxon>Pseudomonadati</taxon>
        <taxon>Pseudomonadota</taxon>
        <taxon>Alphaproteobacteria</taxon>
        <taxon>Hyphomicrobiales</taxon>
        <taxon>Phyllobacteriaceae</taxon>
        <taxon>Mesorhizobium</taxon>
    </lineage>
</organism>
<protein>
    <submittedName>
        <fullName evidence="1">Uncharacterized protein</fullName>
    </submittedName>
</protein>
<proteinExistence type="predicted"/>
<sequence>MAEITKLDAARRQLLAAIHIHWYLEEPLAVYTLAANSWEIADALLSQTTKLRMIDQFVAAHGKPAKDFRNLLNEPRNFIKHADRDPFAVAPDITDEDCDGALIFACLDYMIIAGRSPYILGLFVAWYSAVYPSKTGDFFRREADLEFPGLGMMSRRDQRAAARASAAKWGKSPLMADARMT</sequence>
<evidence type="ECO:0000313" key="1">
    <source>
        <dbReference type="EMBL" id="SDK43450.1"/>
    </source>
</evidence>
<dbReference type="Proteomes" id="UP000198894">
    <property type="component" value="Unassembled WGS sequence"/>
</dbReference>
<dbReference type="EMBL" id="FNEE01000015">
    <property type="protein sequence ID" value="SDK43450.1"/>
    <property type="molecule type" value="Genomic_DNA"/>
</dbReference>